<protein>
    <submittedName>
        <fullName evidence="1">Uncharacterized protein</fullName>
    </submittedName>
</protein>
<reference evidence="1" key="1">
    <citation type="submission" date="2014-09" db="EMBL/GenBank/DDBJ databases">
        <authorList>
            <person name="Magalhaes I.L.F."/>
            <person name="Oliveira U."/>
            <person name="Santos F.R."/>
            <person name="Vidigal T.H.D.A."/>
            <person name="Brescovit A.D."/>
            <person name="Santos A.J."/>
        </authorList>
    </citation>
    <scope>NUCLEOTIDE SEQUENCE</scope>
    <source>
        <tissue evidence="1">Shoot tissue taken approximately 20 cm above the soil surface</tissue>
    </source>
</reference>
<reference evidence="1" key="2">
    <citation type="journal article" date="2015" name="Data Brief">
        <title>Shoot transcriptome of the giant reed, Arundo donax.</title>
        <authorList>
            <person name="Barrero R.A."/>
            <person name="Guerrero F.D."/>
            <person name="Moolhuijzen P."/>
            <person name="Goolsby J.A."/>
            <person name="Tidwell J."/>
            <person name="Bellgard S.E."/>
            <person name="Bellgard M.I."/>
        </authorList>
    </citation>
    <scope>NUCLEOTIDE SEQUENCE</scope>
    <source>
        <tissue evidence="1">Shoot tissue taken approximately 20 cm above the soil surface</tissue>
    </source>
</reference>
<accession>A0A0A8XV85</accession>
<dbReference type="AlphaFoldDB" id="A0A0A8XV85"/>
<name>A0A0A8XV85_ARUDO</name>
<organism evidence="1">
    <name type="scientific">Arundo donax</name>
    <name type="common">Giant reed</name>
    <name type="synonym">Donax arundinaceus</name>
    <dbReference type="NCBI Taxonomy" id="35708"/>
    <lineage>
        <taxon>Eukaryota</taxon>
        <taxon>Viridiplantae</taxon>
        <taxon>Streptophyta</taxon>
        <taxon>Embryophyta</taxon>
        <taxon>Tracheophyta</taxon>
        <taxon>Spermatophyta</taxon>
        <taxon>Magnoliopsida</taxon>
        <taxon>Liliopsida</taxon>
        <taxon>Poales</taxon>
        <taxon>Poaceae</taxon>
        <taxon>PACMAD clade</taxon>
        <taxon>Arundinoideae</taxon>
        <taxon>Arundineae</taxon>
        <taxon>Arundo</taxon>
    </lineage>
</organism>
<dbReference type="EMBL" id="GBRH01282308">
    <property type="protein sequence ID" value="JAD15587.1"/>
    <property type="molecule type" value="Transcribed_RNA"/>
</dbReference>
<evidence type="ECO:0000313" key="1">
    <source>
        <dbReference type="EMBL" id="JAD15587.1"/>
    </source>
</evidence>
<proteinExistence type="predicted"/>
<sequence>MSSMYIHIRTRLLDRLQNIVHKAKKNVLKWRILEGTCRTDIQP</sequence>